<evidence type="ECO:0000313" key="3">
    <source>
        <dbReference type="Proteomes" id="UP001175000"/>
    </source>
</evidence>
<keyword evidence="1" id="KW-0732">Signal</keyword>
<feature type="chain" id="PRO_5041307617" description="AA1-like domain-containing protein" evidence="1">
    <location>
        <begin position="21"/>
        <end position="174"/>
    </location>
</feature>
<feature type="signal peptide" evidence="1">
    <location>
        <begin position="1"/>
        <end position="20"/>
    </location>
</feature>
<evidence type="ECO:0000256" key="1">
    <source>
        <dbReference type="SAM" id="SignalP"/>
    </source>
</evidence>
<gene>
    <name evidence="2" type="ORF">B0T14DRAFT_569022</name>
</gene>
<keyword evidence="3" id="KW-1185">Reference proteome</keyword>
<evidence type="ECO:0000313" key="2">
    <source>
        <dbReference type="EMBL" id="KAK0617532.1"/>
    </source>
</evidence>
<dbReference type="AlphaFoldDB" id="A0AA39WLF4"/>
<reference evidence="2" key="1">
    <citation type="submission" date="2023-06" db="EMBL/GenBank/DDBJ databases">
        <title>Genome-scale phylogeny and comparative genomics of the fungal order Sordariales.</title>
        <authorList>
            <consortium name="Lawrence Berkeley National Laboratory"/>
            <person name="Hensen N."/>
            <person name="Bonometti L."/>
            <person name="Westerberg I."/>
            <person name="Brannstrom I.O."/>
            <person name="Guillou S."/>
            <person name="Cros-Aarteil S."/>
            <person name="Calhoun S."/>
            <person name="Haridas S."/>
            <person name="Kuo A."/>
            <person name="Mondo S."/>
            <person name="Pangilinan J."/>
            <person name="Riley R."/>
            <person name="Labutti K."/>
            <person name="Andreopoulos B."/>
            <person name="Lipzen A."/>
            <person name="Chen C."/>
            <person name="Yanf M."/>
            <person name="Daum C."/>
            <person name="Ng V."/>
            <person name="Clum A."/>
            <person name="Steindorff A."/>
            <person name="Ohm R."/>
            <person name="Martin F."/>
            <person name="Silar P."/>
            <person name="Natvig D."/>
            <person name="Lalanne C."/>
            <person name="Gautier V."/>
            <person name="Ament-Velasquez S.L."/>
            <person name="Kruys A."/>
            <person name="Hutchinson M.I."/>
            <person name="Powell A.J."/>
            <person name="Barry K."/>
            <person name="Miller A.N."/>
            <person name="Grigoriev I.V."/>
            <person name="Debuchy R."/>
            <person name="Gladieux P."/>
            <person name="Thoren M.H."/>
            <person name="Johannesson H."/>
        </authorList>
    </citation>
    <scope>NUCLEOTIDE SEQUENCE</scope>
    <source>
        <strain evidence="2">CBS 606.72</strain>
    </source>
</reference>
<comment type="caution">
    <text evidence="2">The sequence shown here is derived from an EMBL/GenBank/DDBJ whole genome shotgun (WGS) entry which is preliminary data.</text>
</comment>
<name>A0AA39WLF4_9PEZI</name>
<proteinExistence type="predicted"/>
<organism evidence="2 3">
    <name type="scientific">Immersiella caudata</name>
    <dbReference type="NCBI Taxonomy" id="314043"/>
    <lineage>
        <taxon>Eukaryota</taxon>
        <taxon>Fungi</taxon>
        <taxon>Dikarya</taxon>
        <taxon>Ascomycota</taxon>
        <taxon>Pezizomycotina</taxon>
        <taxon>Sordariomycetes</taxon>
        <taxon>Sordariomycetidae</taxon>
        <taxon>Sordariales</taxon>
        <taxon>Lasiosphaeriaceae</taxon>
        <taxon>Immersiella</taxon>
    </lineage>
</organism>
<accession>A0AA39WLF4</accession>
<dbReference type="EMBL" id="JAULSU010000005">
    <property type="protein sequence ID" value="KAK0617532.1"/>
    <property type="molecule type" value="Genomic_DNA"/>
</dbReference>
<dbReference type="Proteomes" id="UP001175000">
    <property type="component" value="Unassembled WGS sequence"/>
</dbReference>
<evidence type="ECO:0008006" key="4">
    <source>
        <dbReference type="Google" id="ProtNLM"/>
    </source>
</evidence>
<sequence length="174" mass="19205">MRPTSLLSLAAIAIASTILAWKQSDSTDCILPSWSVRSASATYSDEPLAPGKGSFTLTHILTNVTETINCDLAFNTACRIKGTPADPELQYQFQVNTDFAWFVFNRSWVCESQVVDPTRPTFAYGYAEFMMKCPDEVTPTMTCTGLDVGSPLFVDGTIWVPEPVEEEVELESQD</sequence>
<protein>
    <recommendedName>
        <fullName evidence="4">AA1-like domain-containing protein</fullName>
    </recommendedName>
</protein>